<feature type="compositionally biased region" description="Low complexity" evidence="1">
    <location>
        <begin position="444"/>
        <end position="458"/>
    </location>
</feature>
<protein>
    <submittedName>
        <fullName evidence="2">Uncharacterized protein</fullName>
    </submittedName>
</protein>
<sequence>MKVVHLRTPPRTSAHGERAATPTSASHARSGAFTRTFVAPPSSVRGMPDSTRLARAVQDGAAPSPRPLPASPGFLALLGGGSSEADGGLPTYDRRARSPRFAAAADEDARARASPGCPAGARTSSPAARAFGARPGMRPGTREQTRSTWIEACGDDTHGPVRPPPPVVASSMRPAELGLQRPPFVRTALAEGYAGYAGEHVGGTVSELLHGAADAPPPPPMLAGAAATTPRARGSASAWAERMHGGGGGGGGGERPFAYVRTDVPDDPTERARRRDAVAHRAHEMYSPARRDAASPPRGARDRAIARAPGDDALALRGLGGGAARQLGGAANGPLALAAALARARVPDMRAGVAVPSSRLVLAGPADPSWAAARPADSFADLGVGIAASAAESYDDGLPRRARSPGRVAASITNLGFIEPRAGAHSPSRRAGGESAQRQRNGSAAAARALLDAADPARWTGGAADDADDPAQTPPLARPPAREMRRGRAATPPRDERASVAYALGIDGHALRGALAASISPQPSRARSPARASKASDEPDGMFALLGQWEYPNILRASSPRAGSEGWRSPRAGRELGGVPVRARSPRAWR</sequence>
<reference evidence="2" key="1">
    <citation type="submission" date="2021-05" db="EMBL/GenBank/DDBJ databases">
        <title>The genome of the haptophyte Pavlova lutheri (Diacronema luteri, Pavlovales) - a model for lipid biosynthesis in eukaryotic algae.</title>
        <authorList>
            <person name="Hulatt C.J."/>
            <person name="Posewitz M.C."/>
        </authorList>
    </citation>
    <scope>NUCLEOTIDE SEQUENCE</scope>
    <source>
        <strain evidence="2">NIVA-4/92</strain>
    </source>
</reference>
<organism evidence="2 3">
    <name type="scientific">Diacronema lutheri</name>
    <name type="common">Unicellular marine alga</name>
    <name type="synonym">Monochrysis lutheri</name>
    <dbReference type="NCBI Taxonomy" id="2081491"/>
    <lineage>
        <taxon>Eukaryota</taxon>
        <taxon>Haptista</taxon>
        <taxon>Haptophyta</taxon>
        <taxon>Pavlovophyceae</taxon>
        <taxon>Pavlovales</taxon>
        <taxon>Pavlovaceae</taxon>
        <taxon>Diacronema</taxon>
    </lineage>
</organism>
<accession>A0A8J5XUZ5</accession>
<feature type="region of interest" description="Disordered" evidence="1">
    <location>
        <begin position="515"/>
        <end position="541"/>
    </location>
</feature>
<gene>
    <name evidence="2" type="ORF">KFE25_000315</name>
</gene>
<feature type="compositionally biased region" description="Low complexity" evidence="1">
    <location>
        <begin position="516"/>
        <end position="533"/>
    </location>
</feature>
<feature type="region of interest" description="Disordered" evidence="1">
    <location>
        <begin position="558"/>
        <end position="590"/>
    </location>
</feature>
<dbReference type="Proteomes" id="UP000751190">
    <property type="component" value="Unassembled WGS sequence"/>
</dbReference>
<keyword evidence="3" id="KW-1185">Reference proteome</keyword>
<evidence type="ECO:0000313" key="2">
    <source>
        <dbReference type="EMBL" id="KAG8466999.1"/>
    </source>
</evidence>
<dbReference type="AlphaFoldDB" id="A0A8J5XUZ5"/>
<feature type="region of interest" description="Disordered" evidence="1">
    <location>
        <begin position="1"/>
        <end position="31"/>
    </location>
</feature>
<dbReference type="EMBL" id="JAGTXO010000006">
    <property type="protein sequence ID" value="KAG8466999.1"/>
    <property type="molecule type" value="Genomic_DNA"/>
</dbReference>
<proteinExistence type="predicted"/>
<feature type="region of interest" description="Disordered" evidence="1">
    <location>
        <begin position="102"/>
        <end position="144"/>
    </location>
</feature>
<evidence type="ECO:0000313" key="3">
    <source>
        <dbReference type="Proteomes" id="UP000751190"/>
    </source>
</evidence>
<name>A0A8J5XUZ5_DIALT</name>
<evidence type="ECO:0000256" key="1">
    <source>
        <dbReference type="SAM" id="MobiDB-lite"/>
    </source>
</evidence>
<dbReference type="OrthoDB" id="10643879at2759"/>
<feature type="region of interest" description="Disordered" evidence="1">
    <location>
        <begin position="419"/>
        <end position="499"/>
    </location>
</feature>
<comment type="caution">
    <text evidence="2">The sequence shown here is derived from an EMBL/GenBank/DDBJ whole genome shotgun (WGS) entry which is preliminary data.</text>
</comment>